<accession>T1HKM2</accession>
<dbReference type="EMBL" id="ACPB03029879">
    <property type="status" value="NOT_ANNOTATED_CDS"/>
    <property type="molecule type" value="Genomic_DNA"/>
</dbReference>
<protein>
    <submittedName>
        <fullName evidence="1">Uncharacterized protein</fullName>
    </submittedName>
</protein>
<sequence>MAQIKSRLSKKESDAANIEKELNSVKHRLLKCEEENNELISENQSPKPTES</sequence>
<dbReference type="AlphaFoldDB" id="T1HKM2"/>
<keyword evidence="2" id="KW-1185">Reference proteome</keyword>
<dbReference type="InParanoid" id="T1HKM2"/>
<dbReference type="EnsemblMetazoa" id="RPRC004596-RA">
    <property type="protein sequence ID" value="RPRC004596-PA"/>
    <property type="gene ID" value="RPRC004596"/>
</dbReference>
<name>T1HKM2_RHOPR</name>
<organism evidence="1 2">
    <name type="scientific">Rhodnius prolixus</name>
    <name type="common">Triatomid bug</name>
    <dbReference type="NCBI Taxonomy" id="13249"/>
    <lineage>
        <taxon>Eukaryota</taxon>
        <taxon>Metazoa</taxon>
        <taxon>Ecdysozoa</taxon>
        <taxon>Arthropoda</taxon>
        <taxon>Hexapoda</taxon>
        <taxon>Insecta</taxon>
        <taxon>Pterygota</taxon>
        <taxon>Neoptera</taxon>
        <taxon>Paraneoptera</taxon>
        <taxon>Hemiptera</taxon>
        <taxon>Heteroptera</taxon>
        <taxon>Panheteroptera</taxon>
        <taxon>Cimicomorpha</taxon>
        <taxon>Reduviidae</taxon>
        <taxon>Triatominae</taxon>
        <taxon>Rhodnius</taxon>
    </lineage>
</organism>
<dbReference type="HOGENOM" id="CLU_3108938_0_0_1"/>
<dbReference type="VEuPathDB" id="VectorBase:RPRC004596"/>
<dbReference type="Proteomes" id="UP000015103">
    <property type="component" value="Unassembled WGS sequence"/>
</dbReference>
<evidence type="ECO:0000313" key="2">
    <source>
        <dbReference type="Proteomes" id="UP000015103"/>
    </source>
</evidence>
<reference evidence="1" key="1">
    <citation type="submission" date="2015-05" db="UniProtKB">
        <authorList>
            <consortium name="EnsemblMetazoa"/>
        </authorList>
    </citation>
    <scope>IDENTIFICATION</scope>
</reference>
<proteinExistence type="predicted"/>
<evidence type="ECO:0000313" key="1">
    <source>
        <dbReference type="EnsemblMetazoa" id="RPRC004596-PA"/>
    </source>
</evidence>